<evidence type="ECO:0000313" key="3">
    <source>
        <dbReference type="Proteomes" id="UP000316770"/>
    </source>
</evidence>
<feature type="compositionally biased region" description="Low complexity" evidence="1">
    <location>
        <begin position="234"/>
        <end position="251"/>
    </location>
</feature>
<organism evidence="2 3">
    <name type="scientific">Rosistilla oblonga</name>
    <dbReference type="NCBI Taxonomy" id="2527990"/>
    <lineage>
        <taxon>Bacteria</taxon>
        <taxon>Pseudomonadati</taxon>
        <taxon>Planctomycetota</taxon>
        <taxon>Planctomycetia</taxon>
        <taxon>Pirellulales</taxon>
        <taxon>Pirellulaceae</taxon>
        <taxon>Rosistilla</taxon>
    </lineage>
</organism>
<feature type="region of interest" description="Disordered" evidence="1">
    <location>
        <begin position="124"/>
        <end position="186"/>
    </location>
</feature>
<sequence length="511" mass="54599">MHGVTLRMTLCSVTLYTLISSTGCRTAVPDRSLQAEVQPATAPSDGLLSSLAQRFQASPNQQTRPSGTTAASAQQQKPAAPPSANMPATATLADKESDELIEAFSNATPEVQAAARQQLAAVRNMQQTQAAKPAADNAAGQPNTGQPAAGQTAAGQIAAGQVGGPTIPTPAKEISLPKPGQSKPMAHTVATVSDQVAATNNPVQQATATAPDQQSQAAVAFATPPPAESPADSTTPVEQVAAATPAAASAEPETKTIQLEAEVPAAPVAASMNPKEHLEALIKHYEEQEISLDTPGGLTQLAKLRMLYLLADKPDQAMEKVDQLNAAEQDYLRYQMMTMWSMVDPDGSPSRTRRWEKALENLRLASGHLAAATESLDVSSIAFCTEVESYGRITPFKDYKLQPGQQVILYCEIDNFASERLSDGYETHFQGSYDLFNADGVRVAEQVLPADKQSCNNYRRDYFIAYRLYLPKQLAPGPHRIQLTIEDLKGKKFGQSTLDFEIVAKAEAPAK</sequence>
<evidence type="ECO:0000313" key="2">
    <source>
        <dbReference type="EMBL" id="QDV54726.1"/>
    </source>
</evidence>
<feature type="compositionally biased region" description="Polar residues" evidence="1">
    <location>
        <begin position="203"/>
        <end position="217"/>
    </location>
</feature>
<dbReference type="AlphaFoldDB" id="A0A518INQ8"/>
<feature type="compositionally biased region" description="Low complexity" evidence="1">
    <location>
        <begin position="145"/>
        <end position="160"/>
    </location>
</feature>
<proteinExistence type="predicted"/>
<reference evidence="2 3" key="1">
    <citation type="submission" date="2019-02" db="EMBL/GenBank/DDBJ databases">
        <title>Deep-cultivation of Planctomycetes and their phenomic and genomic characterization uncovers novel biology.</title>
        <authorList>
            <person name="Wiegand S."/>
            <person name="Jogler M."/>
            <person name="Boedeker C."/>
            <person name="Pinto D."/>
            <person name="Vollmers J."/>
            <person name="Rivas-Marin E."/>
            <person name="Kohn T."/>
            <person name="Peeters S.H."/>
            <person name="Heuer A."/>
            <person name="Rast P."/>
            <person name="Oberbeckmann S."/>
            <person name="Bunk B."/>
            <person name="Jeske O."/>
            <person name="Meyerdierks A."/>
            <person name="Storesund J.E."/>
            <person name="Kallscheuer N."/>
            <person name="Luecker S."/>
            <person name="Lage O.M."/>
            <person name="Pohl T."/>
            <person name="Merkel B.J."/>
            <person name="Hornburger P."/>
            <person name="Mueller R.-W."/>
            <person name="Bruemmer F."/>
            <person name="Labrenz M."/>
            <person name="Spormann A.M."/>
            <person name="Op den Camp H."/>
            <person name="Overmann J."/>
            <person name="Amann R."/>
            <person name="Jetten M.S.M."/>
            <person name="Mascher T."/>
            <person name="Medema M.H."/>
            <person name="Devos D.P."/>
            <person name="Kaster A.-K."/>
            <person name="Ovreas L."/>
            <person name="Rohde M."/>
            <person name="Galperin M.Y."/>
            <person name="Jogler C."/>
        </authorList>
    </citation>
    <scope>NUCLEOTIDE SEQUENCE [LARGE SCALE GENOMIC DNA]</scope>
    <source>
        <strain evidence="2 3">Mal33</strain>
    </source>
</reference>
<feature type="compositionally biased region" description="Polar residues" evidence="1">
    <location>
        <begin position="56"/>
        <end position="69"/>
    </location>
</feature>
<dbReference type="Proteomes" id="UP000316770">
    <property type="component" value="Chromosome"/>
</dbReference>
<keyword evidence="3" id="KW-1185">Reference proteome</keyword>
<dbReference type="EMBL" id="CP036318">
    <property type="protein sequence ID" value="QDV54726.1"/>
    <property type="molecule type" value="Genomic_DNA"/>
</dbReference>
<accession>A0A518INQ8</accession>
<gene>
    <name evidence="2" type="ORF">Mal33_06860</name>
</gene>
<feature type="region of interest" description="Disordered" evidence="1">
    <location>
        <begin position="203"/>
        <end position="254"/>
    </location>
</feature>
<feature type="region of interest" description="Disordered" evidence="1">
    <location>
        <begin position="56"/>
        <end position="87"/>
    </location>
</feature>
<protein>
    <submittedName>
        <fullName evidence="2">Uncharacterized protein</fullName>
    </submittedName>
</protein>
<dbReference type="PROSITE" id="PS51257">
    <property type="entry name" value="PROKAR_LIPOPROTEIN"/>
    <property type="match status" value="1"/>
</dbReference>
<name>A0A518INQ8_9BACT</name>
<evidence type="ECO:0000256" key="1">
    <source>
        <dbReference type="SAM" id="MobiDB-lite"/>
    </source>
</evidence>